<evidence type="ECO:0000259" key="3">
    <source>
        <dbReference type="Pfam" id="PF03816"/>
    </source>
</evidence>
<proteinExistence type="inferred from homology"/>
<evidence type="ECO:0000256" key="1">
    <source>
        <dbReference type="ARBA" id="ARBA00006068"/>
    </source>
</evidence>
<dbReference type="NCBIfam" id="TIGR00350">
    <property type="entry name" value="lytR_cpsA_psr"/>
    <property type="match status" value="1"/>
</dbReference>
<organism evidence="4 5">
    <name type="scientific">Glycomyces tritici</name>
    <dbReference type="NCBI Taxonomy" id="2665176"/>
    <lineage>
        <taxon>Bacteria</taxon>
        <taxon>Bacillati</taxon>
        <taxon>Actinomycetota</taxon>
        <taxon>Actinomycetes</taxon>
        <taxon>Glycomycetales</taxon>
        <taxon>Glycomycetaceae</taxon>
        <taxon>Glycomyces</taxon>
    </lineage>
</organism>
<protein>
    <submittedName>
        <fullName evidence="4">LCP family protein</fullName>
    </submittedName>
</protein>
<sequence>MTQYGSNYRGSASVPPGGGSGGGAGVAQAAAGGPTRRGLIGSGIGLVASIAAAGGGFAVWSTANSTNEDLDRAFDLDAIPEEDRPERTNQALNLLVIGSDHREGNDESDARSDTTILMHVNEDGNAAYGISIPRDLYVYIPEDPDAEVSDTFDKFNAAYAWGGVNLTVRTIENLTGVRIDHIIEIDFNGLVAVVDALGGVTLDVQAADADGYITDPPGVESIHGEHTFFEAGPNQMDGEQALDYVRQRYQYNEGDFARMRHQQDLIKAIMDSALSAGVLTNEDKLTSFISSTSDAVKVDTNFNAVSTAINLMDMRSDDLVFMTTPHLGTGEQGGQSVVVYAEDPENPEGSNPEAVSLWEAVRDDKVADWIEANPKDEEE</sequence>
<evidence type="ECO:0000313" key="5">
    <source>
        <dbReference type="Proteomes" id="UP001171902"/>
    </source>
</evidence>
<feature type="compositionally biased region" description="Gly residues" evidence="2">
    <location>
        <begin position="16"/>
        <end position="25"/>
    </location>
</feature>
<dbReference type="PANTHER" id="PTHR33392:SF6">
    <property type="entry name" value="POLYISOPRENYL-TEICHOIC ACID--PEPTIDOGLYCAN TEICHOIC ACID TRANSFERASE TAGU"/>
    <property type="match status" value="1"/>
</dbReference>
<dbReference type="Gene3D" id="3.40.630.190">
    <property type="entry name" value="LCP protein"/>
    <property type="match status" value="1"/>
</dbReference>
<keyword evidence="5" id="KW-1185">Reference proteome</keyword>
<dbReference type="Proteomes" id="UP001171902">
    <property type="component" value="Unassembled WGS sequence"/>
</dbReference>
<dbReference type="EMBL" id="JAUEMJ010000003">
    <property type="protein sequence ID" value="MDN3240643.1"/>
    <property type="molecule type" value="Genomic_DNA"/>
</dbReference>
<gene>
    <name evidence="4" type="ORF">QWI33_12970</name>
</gene>
<accession>A0ABT7YPS6</accession>
<dbReference type="RefSeq" id="WP_289957563.1">
    <property type="nucleotide sequence ID" value="NZ_JAUEMJ010000003.1"/>
</dbReference>
<reference evidence="4" key="1">
    <citation type="submission" date="2023-06" db="EMBL/GenBank/DDBJ databases">
        <title>Gycomyces niveus sp.nov., a novel actinomycete isolated from soil in Shouguang.</title>
        <authorList>
            <person name="Yang X."/>
            <person name="Zhao J."/>
        </authorList>
    </citation>
    <scope>NUCLEOTIDE SEQUENCE</scope>
    <source>
        <strain evidence="4">NEAU C2</strain>
    </source>
</reference>
<comment type="similarity">
    <text evidence="1">Belongs to the LytR/CpsA/Psr (LCP) family.</text>
</comment>
<dbReference type="InterPro" id="IPR004474">
    <property type="entry name" value="LytR_CpsA_psr"/>
</dbReference>
<dbReference type="Pfam" id="PF03816">
    <property type="entry name" value="LytR_cpsA_psr"/>
    <property type="match status" value="1"/>
</dbReference>
<dbReference type="PANTHER" id="PTHR33392">
    <property type="entry name" value="POLYISOPRENYL-TEICHOIC ACID--PEPTIDOGLYCAN TEICHOIC ACID TRANSFERASE TAGU"/>
    <property type="match status" value="1"/>
</dbReference>
<comment type="caution">
    <text evidence="4">The sequence shown here is derived from an EMBL/GenBank/DDBJ whole genome shotgun (WGS) entry which is preliminary data.</text>
</comment>
<evidence type="ECO:0000256" key="2">
    <source>
        <dbReference type="SAM" id="MobiDB-lite"/>
    </source>
</evidence>
<name>A0ABT7YPS6_9ACTN</name>
<evidence type="ECO:0000313" key="4">
    <source>
        <dbReference type="EMBL" id="MDN3240643.1"/>
    </source>
</evidence>
<feature type="region of interest" description="Disordered" evidence="2">
    <location>
        <begin position="1"/>
        <end position="32"/>
    </location>
</feature>
<feature type="domain" description="Cell envelope-related transcriptional attenuator" evidence="3">
    <location>
        <begin position="111"/>
        <end position="273"/>
    </location>
</feature>
<dbReference type="InterPro" id="IPR050922">
    <property type="entry name" value="LytR/CpsA/Psr_CW_biosynth"/>
</dbReference>